<feature type="transmembrane region" description="Helical" evidence="2">
    <location>
        <begin position="147"/>
        <end position="165"/>
    </location>
</feature>
<evidence type="ECO:0008006" key="5">
    <source>
        <dbReference type="Google" id="ProtNLM"/>
    </source>
</evidence>
<feature type="transmembrane region" description="Helical" evidence="2">
    <location>
        <begin position="201"/>
        <end position="222"/>
    </location>
</feature>
<evidence type="ECO:0000313" key="3">
    <source>
        <dbReference type="EMBL" id="UZD56358.1"/>
    </source>
</evidence>
<evidence type="ECO:0000313" key="4">
    <source>
        <dbReference type="Proteomes" id="UP001163266"/>
    </source>
</evidence>
<feature type="region of interest" description="Disordered" evidence="1">
    <location>
        <begin position="1"/>
        <end position="26"/>
    </location>
</feature>
<protein>
    <recommendedName>
        <fullName evidence="5">VIT family protein</fullName>
    </recommendedName>
</protein>
<organism evidence="3 4">
    <name type="scientific">Caldimonas aquatica</name>
    <dbReference type="NCBI Taxonomy" id="376175"/>
    <lineage>
        <taxon>Bacteria</taxon>
        <taxon>Pseudomonadati</taxon>
        <taxon>Pseudomonadota</taxon>
        <taxon>Betaproteobacteria</taxon>
        <taxon>Burkholderiales</taxon>
        <taxon>Sphaerotilaceae</taxon>
        <taxon>Caldimonas</taxon>
    </lineage>
</organism>
<evidence type="ECO:0000256" key="1">
    <source>
        <dbReference type="SAM" id="MobiDB-lite"/>
    </source>
</evidence>
<feature type="transmembrane region" description="Helical" evidence="2">
    <location>
        <begin position="59"/>
        <end position="81"/>
    </location>
</feature>
<proteinExistence type="predicted"/>
<evidence type="ECO:0000256" key="2">
    <source>
        <dbReference type="SAM" id="Phobius"/>
    </source>
</evidence>
<keyword evidence="2" id="KW-0812">Transmembrane</keyword>
<feature type="compositionally biased region" description="Low complexity" evidence="1">
    <location>
        <begin position="1"/>
        <end position="25"/>
    </location>
</feature>
<gene>
    <name evidence="3" type="ORF">OMP39_07295</name>
</gene>
<dbReference type="EMBL" id="CP110257">
    <property type="protein sequence ID" value="UZD56358.1"/>
    <property type="molecule type" value="Genomic_DNA"/>
</dbReference>
<name>A0ABY6MWH7_9BURK</name>
<feature type="transmembrane region" description="Helical" evidence="2">
    <location>
        <begin position="34"/>
        <end position="53"/>
    </location>
</feature>
<keyword evidence="2" id="KW-1133">Transmembrane helix</keyword>
<accession>A0ABY6MWH7</accession>
<sequence length="224" mass="23194">MSEPPLSMPVSPSAAAPGAAPGRPRTAADRATEAVVGVLLSMVFVGLIALTGAGRGALLVAALSASAAWGGVCAVLCRRGLSLLGLWRRRWIARLAQADSGQEMRRALAQALPASVAEAVEAEDVARLQALAAQQGRHAERADHLQVLMAALAAMLAPLPLWWPFVMVADTALALRLVHGTAAVWLFLLGAWAARRAGVSPWLAAGGLALLAGMLGTMHAWLRG</sequence>
<reference evidence="3" key="1">
    <citation type="submission" date="2022-10" db="EMBL/GenBank/DDBJ databases">
        <title>Complete genome sequence of Schlegelella aquatica LMG 23380.</title>
        <authorList>
            <person name="Musilova J."/>
            <person name="Kourilova X."/>
            <person name="Bezdicek M."/>
            <person name="Hermankova K."/>
            <person name="Obruca S."/>
            <person name="Sedlar K."/>
        </authorList>
    </citation>
    <scope>NUCLEOTIDE SEQUENCE</scope>
    <source>
        <strain evidence="3">LMG 23380</strain>
    </source>
</reference>
<dbReference type="RefSeq" id="WP_264894318.1">
    <property type="nucleotide sequence ID" value="NZ_CP110257.1"/>
</dbReference>
<keyword evidence="2" id="KW-0472">Membrane</keyword>
<dbReference type="Proteomes" id="UP001163266">
    <property type="component" value="Chromosome"/>
</dbReference>
<feature type="transmembrane region" description="Helical" evidence="2">
    <location>
        <begin position="177"/>
        <end position="194"/>
    </location>
</feature>
<keyword evidence="4" id="KW-1185">Reference proteome</keyword>